<dbReference type="AlphaFoldDB" id="A0AAD4CI22"/>
<dbReference type="InterPro" id="IPR002562">
    <property type="entry name" value="3'-5'_exonuclease_dom"/>
</dbReference>
<dbReference type="EMBL" id="VCAU01000084">
    <property type="protein sequence ID" value="KAF9886037.1"/>
    <property type="molecule type" value="Genomic_DNA"/>
</dbReference>
<keyword evidence="2" id="KW-0378">Hydrolase</keyword>
<dbReference type="PANTHER" id="PTHR13620:SF104">
    <property type="entry name" value="EXONUCLEASE 3'-5' DOMAIN-CONTAINING PROTEIN 2"/>
    <property type="match status" value="1"/>
</dbReference>
<dbReference type="Pfam" id="PF01612">
    <property type="entry name" value="DNA_pol_A_exo1"/>
    <property type="match status" value="1"/>
</dbReference>
<proteinExistence type="predicted"/>
<keyword evidence="6" id="KW-1185">Reference proteome</keyword>
<dbReference type="InterPro" id="IPR036397">
    <property type="entry name" value="RNaseH_sf"/>
</dbReference>
<protein>
    <recommendedName>
        <fullName evidence="4">3'-5' exonuclease domain-containing protein</fullName>
    </recommendedName>
</protein>
<dbReference type="Gene3D" id="3.30.420.10">
    <property type="entry name" value="Ribonuclease H-like superfamily/Ribonuclease H"/>
    <property type="match status" value="1"/>
</dbReference>
<dbReference type="GO" id="GO:0005737">
    <property type="term" value="C:cytoplasm"/>
    <property type="evidence" value="ECO:0007669"/>
    <property type="project" value="TreeGrafter"/>
</dbReference>
<dbReference type="GO" id="GO:0008408">
    <property type="term" value="F:3'-5' exonuclease activity"/>
    <property type="evidence" value="ECO:0007669"/>
    <property type="project" value="InterPro"/>
</dbReference>
<dbReference type="CDD" id="cd06141">
    <property type="entry name" value="WRN_exo"/>
    <property type="match status" value="1"/>
</dbReference>
<dbReference type="InterPro" id="IPR012337">
    <property type="entry name" value="RNaseH-like_sf"/>
</dbReference>
<gene>
    <name evidence="5" type="ORF">FE257_012093</name>
</gene>
<sequence>MFIGNKFARTVVVQLHMSQSAKDPFYSSRAKWTKSMFGTGSATPCTRVGAISPVGGSRTYVSNATAHISAVKKEEHSELRPENQPKSSIVKTPEASPAEDISNPQTKFWSHRMCKTPDGHDITVHYCRSLKSAEEVAQLFLHDQVLGFDLEWKAQASTWDSIQNNVSLIQIANRERIALFHIAMFRPARGVDDLVFPALRLILESPHITKVGVSIKADSTRVRKYLGIDTRAIFELSHLHKLIKYCYSTPRLINKRLVNLSEQVMEHFGLPLEKEEDVRCGDWAHALNYRQVQYAASDPYACVSLFYAMDSKRKALDPIPPLPAHAELDIPIRIVHDTLVQTDPDDVEVVRPAGGPVGKSVS</sequence>
<dbReference type="Proteomes" id="UP001194746">
    <property type="component" value="Unassembled WGS sequence"/>
</dbReference>
<dbReference type="InterPro" id="IPR051132">
    <property type="entry name" value="3-5_Exonuclease_domain"/>
</dbReference>
<feature type="domain" description="3'-5' exonuclease" evidence="4">
    <location>
        <begin position="124"/>
        <end position="314"/>
    </location>
</feature>
<feature type="region of interest" description="Disordered" evidence="3">
    <location>
        <begin position="73"/>
        <end position="102"/>
    </location>
</feature>
<evidence type="ECO:0000256" key="2">
    <source>
        <dbReference type="ARBA" id="ARBA00022801"/>
    </source>
</evidence>
<dbReference type="GO" id="GO:0003676">
    <property type="term" value="F:nucleic acid binding"/>
    <property type="evidence" value="ECO:0007669"/>
    <property type="project" value="InterPro"/>
</dbReference>
<evidence type="ECO:0000259" key="4">
    <source>
        <dbReference type="SMART" id="SM00474"/>
    </source>
</evidence>
<keyword evidence="1" id="KW-0540">Nuclease</keyword>
<dbReference type="SMART" id="SM00474">
    <property type="entry name" value="35EXOc"/>
    <property type="match status" value="1"/>
</dbReference>
<name>A0AAD4CI22_ASPNN</name>
<reference evidence="5" key="2">
    <citation type="submission" date="2020-02" db="EMBL/GenBank/DDBJ databases">
        <authorList>
            <person name="Gilchrist C.L.M."/>
            <person name="Chooi Y.-H."/>
        </authorList>
    </citation>
    <scope>NUCLEOTIDE SEQUENCE</scope>
    <source>
        <strain evidence="5">MST-FP2251</strain>
    </source>
</reference>
<evidence type="ECO:0000256" key="1">
    <source>
        <dbReference type="ARBA" id="ARBA00022722"/>
    </source>
</evidence>
<dbReference type="GO" id="GO:0005634">
    <property type="term" value="C:nucleus"/>
    <property type="evidence" value="ECO:0007669"/>
    <property type="project" value="TreeGrafter"/>
</dbReference>
<evidence type="ECO:0000256" key="3">
    <source>
        <dbReference type="SAM" id="MobiDB-lite"/>
    </source>
</evidence>
<dbReference type="PANTHER" id="PTHR13620">
    <property type="entry name" value="3-5 EXONUCLEASE"/>
    <property type="match status" value="1"/>
</dbReference>
<accession>A0AAD4CI22</accession>
<organism evidence="5 6">
    <name type="scientific">Aspergillus nanangensis</name>
    <dbReference type="NCBI Taxonomy" id="2582783"/>
    <lineage>
        <taxon>Eukaryota</taxon>
        <taxon>Fungi</taxon>
        <taxon>Dikarya</taxon>
        <taxon>Ascomycota</taxon>
        <taxon>Pezizomycotina</taxon>
        <taxon>Eurotiomycetes</taxon>
        <taxon>Eurotiomycetidae</taxon>
        <taxon>Eurotiales</taxon>
        <taxon>Aspergillaceae</taxon>
        <taxon>Aspergillus</taxon>
        <taxon>Aspergillus subgen. Circumdati</taxon>
    </lineage>
</organism>
<dbReference type="GO" id="GO:0006139">
    <property type="term" value="P:nucleobase-containing compound metabolic process"/>
    <property type="evidence" value="ECO:0007669"/>
    <property type="project" value="InterPro"/>
</dbReference>
<dbReference type="SUPFAM" id="SSF53098">
    <property type="entry name" value="Ribonuclease H-like"/>
    <property type="match status" value="1"/>
</dbReference>
<reference evidence="5" key="1">
    <citation type="journal article" date="2019" name="Beilstein J. Org. Chem.">
        <title>Nanangenines: drimane sesquiterpenoids as the dominant metabolite cohort of a novel Australian fungus, Aspergillus nanangensis.</title>
        <authorList>
            <person name="Lacey H.J."/>
            <person name="Gilchrist C.L.M."/>
            <person name="Crombie A."/>
            <person name="Kalaitzis J.A."/>
            <person name="Vuong D."/>
            <person name="Rutledge P.J."/>
            <person name="Turner P."/>
            <person name="Pitt J.I."/>
            <person name="Lacey E."/>
            <person name="Chooi Y.H."/>
            <person name="Piggott A.M."/>
        </authorList>
    </citation>
    <scope>NUCLEOTIDE SEQUENCE</scope>
    <source>
        <strain evidence="5">MST-FP2251</strain>
    </source>
</reference>
<comment type="caution">
    <text evidence="5">The sequence shown here is derived from an EMBL/GenBank/DDBJ whole genome shotgun (WGS) entry which is preliminary data.</text>
</comment>
<evidence type="ECO:0000313" key="5">
    <source>
        <dbReference type="EMBL" id="KAF9886037.1"/>
    </source>
</evidence>
<dbReference type="FunFam" id="3.30.420.10:FF:000100">
    <property type="entry name" value="3'-5' exonuclease/helicase (Wrn), putative"/>
    <property type="match status" value="1"/>
</dbReference>
<feature type="compositionally biased region" description="Basic and acidic residues" evidence="3">
    <location>
        <begin position="73"/>
        <end position="83"/>
    </location>
</feature>
<evidence type="ECO:0000313" key="6">
    <source>
        <dbReference type="Proteomes" id="UP001194746"/>
    </source>
</evidence>